<proteinExistence type="predicted"/>
<dbReference type="Proteomes" id="UP001215598">
    <property type="component" value="Unassembled WGS sequence"/>
</dbReference>
<dbReference type="InterPro" id="IPR001806">
    <property type="entry name" value="Small_GTPase"/>
</dbReference>
<reference evidence="1" key="1">
    <citation type="submission" date="2023-03" db="EMBL/GenBank/DDBJ databases">
        <title>Massive genome expansion in bonnet fungi (Mycena s.s.) driven by repeated elements and novel gene families across ecological guilds.</title>
        <authorList>
            <consortium name="Lawrence Berkeley National Laboratory"/>
            <person name="Harder C.B."/>
            <person name="Miyauchi S."/>
            <person name="Viragh M."/>
            <person name="Kuo A."/>
            <person name="Thoen E."/>
            <person name="Andreopoulos B."/>
            <person name="Lu D."/>
            <person name="Skrede I."/>
            <person name="Drula E."/>
            <person name="Henrissat B."/>
            <person name="Morin E."/>
            <person name="Kohler A."/>
            <person name="Barry K."/>
            <person name="LaButti K."/>
            <person name="Morin E."/>
            <person name="Salamov A."/>
            <person name="Lipzen A."/>
            <person name="Mereny Z."/>
            <person name="Hegedus B."/>
            <person name="Baldrian P."/>
            <person name="Stursova M."/>
            <person name="Weitz H."/>
            <person name="Taylor A."/>
            <person name="Grigoriev I.V."/>
            <person name="Nagy L.G."/>
            <person name="Martin F."/>
            <person name="Kauserud H."/>
        </authorList>
    </citation>
    <scope>NUCLEOTIDE SEQUENCE</scope>
    <source>
        <strain evidence="1">CBHHK182m</strain>
    </source>
</reference>
<evidence type="ECO:0000313" key="2">
    <source>
        <dbReference type="Proteomes" id="UP001215598"/>
    </source>
</evidence>
<dbReference type="EMBL" id="JARKIB010000024">
    <property type="protein sequence ID" value="KAJ7766258.1"/>
    <property type="molecule type" value="Genomic_DNA"/>
</dbReference>
<dbReference type="InterPro" id="IPR050209">
    <property type="entry name" value="Rab_GTPases_membrane_traffic"/>
</dbReference>
<evidence type="ECO:0000313" key="1">
    <source>
        <dbReference type="EMBL" id="KAJ7766258.1"/>
    </source>
</evidence>
<dbReference type="PRINTS" id="PR00449">
    <property type="entry name" value="RASTRNSFRMNG"/>
</dbReference>
<sequence length="294" mass="33178">MASPPWHYVLKFIITGDAAVGKSSVSYLSLSIPSPFFPGHSSLPLRWHPPAFLRLGVEFGSKLITLPGPEPTVVKLQCWDTAGTESFRSITRSYYRGAAGESCSRSLILGEREMVWEGRGGRRRWHRRRMPYVLHVLHRRQQPLAYGNKHVLRVPVSPPVVRRVFAFEAVPVPVHRQWMPTGFSCSLHSRDHVPLQPCCSRARTYFVDMYHPPCTPSFPSRGRLSPVAPDPCRCPTCKPEWLGMRSNVFARAPKLAPVRLSHGVLHLSRWVGFVQFSTTATSTPVRLHRVGMEA</sequence>
<organism evidence="1 2">
    <name type="scientific">Mycena metata</name>
    <dbReference type="NCBI Taxonomy" id="1033252"/>
    <lineage>
        <taxon>Eukaryota</taxon>
        <taxon>Fungi</taxon>
        <taxon>Dikarya</taxon>
        <taxon>Basidiomycota</taxon>
        <taxon>Agaricomycotina</taxon>
        <taxon>Agaricomycetes</taxon>
        <taxon>Agaricomycetidae</taxon>
        <taxon>Agaricales</taxon>
        <taxon>Marasmiineae</taxon>
        <taxon>Mycenaceae</taxon>
        <taxon>Mycena</taxon>
    </lineage>
</organism>
<dbReference type="Gene3D" id="3.40.50.300">
    <property type="entry name" value="P-loop containing nucleotide triphosphate hydrolases"/>
    <property type="match status" value="1"/>
</dbReference>
<dbReference type="SMART" id="SM00175">
    <property type="entry name" value="RAB"/>
    <property type="match status" value="1"/>
</dbReference>
<gene>
    <name evidence="1" type="ORF">B0H16DRAFT_1793403</name>
</gene>
<protein>
    <submittedName>
        <fullName evidence="1">Uncharacterized protein</fullName>
    </submittedName>
</protein>
<dbReference type="GO" id="GO:0005525">
    <property type="term" value="F:GTP binding"/>
    <property type="evidence" value="ECO:0007669"/>
    <property type="project" value="InterPro"/>
</dbReference>
<dbReference type="AlphaFoldDB" id="A0AAD7JL53"/>
<accession>A0AAD7JL53</accession>
<comment type="caution">
    <text evidence="1">The sequence shown here is derived from an EMBL/GenBank/DDBJ whole genome shotgun (WGS) entry which is preliminary data.</text>
</comment>
<name>A0AAD7JL53_9AGAR</name>
<dbReference type="Pfam" id="PF00071">
    <property type="entry name" value="Ras"/>
    <property type="match status" value="1"/>
</dbReference>
<dbReference type="GO" id="GO:0003924">
    <property type="term" value="F:GTPase activity"/>
    <property type="evidence" value="ECO:0007669"/>
    <property type="project" value="InterPro"/>
</dbReference>
<dbReference type="InterPro" id="IPR027417">
    <property type="entry name" value="P-loop_NTPase"/>
</dbReference>
<dbReference type="SUPFAM" id="SSF52540">
    <property type="entry name" value="P-loop containing nucleoside triphosphate hydrolases"/>
    <property type="match status" value="1"/>
</dbReference>
<dbReference type="PANTHER" id="PTHR47979">
    <property type="entry name" value="DRAB11-RELATED"/>
    <property type="match status" value="1"/>
</dbReference>
<keyword evidence="2" id="KW-1185">Reference proteome</keyword>